<dbReference type="STRING" id="69.GLE_2684"/>
<sequence length="183" mass="19289">MKKWIAALVVAAALLLGWVAAGPFMTVNAIRTAVKQGDTAALSKHVDFASVRLGLKAQVDDYLVRRAGPSVQSSLLGAIGLGMASSVAGGAVDAIATPMGIGAVLEGRNLLKRLDPSAPPRDAYAPVEPAEPLKQLSYRFETPSRFTATVANADGDPVVFVLTRQGLSWRVTEVRLPLDKMLP</sequence>
<dbReference type="InterPro" id="IPR021330">
    <property type="entry name" value="DUF2939"/>
</dbReference>
<gene>
    <name evidence="1" type="ORF">GLE_2684</name>
</gene>
<protein>
    <submittedName>
        <fullName evidence="1">Uncharacterized protein</fullName>
    </submittedName>
</protein>
<proteinExistence type="predicted"/>
<organism evidence="1 2">
    <name type="scientific">Lysobacter enzymogenes</name>
    <dbReference type="NCBI Taxonomy" id="69"/>
    <lineage>
        <taxon>Bacteria</taxon>
        <taxon>Pseudomonadati</taxon>
        <taxon>Pseudomonadota</taxon>
        <taxon>Gammaproteobacteria</taxon>
        <taxon>Lysobacterales</taxon>
        <taxon>Lysobacteraceae</taxon>
        <taxon>Lysobacter</taxon>
    </lineage>
</organism>
<reference evidence="1 2" key="1">
    <citation type="submission" date="2015-11" db="EMBL/GenBank/DDBJ databases">
        <title>Genome sequences of Lysobacter enzymogenes strain C3 and Lysobacter antibioticus ATCC 29479.</title>
        <authorList>
            <person name="Kobayashi D.Y."/>
        </authorList>
    </citation>
    <scope>NUCLEOTIDE SEQUENCE [LARGE SCALE GENOMIC DNA]</scope>
    <source>
        <strain evidence="1 2">C3</strain>
    </source>
</reference>
<dbReference type="PATRIC" id="fig|69.6.peg.2643"/>
<dbReference type="Proteomes" id="UP000061569">
    <property type="component" value="Chromosome"/>
</dbReference>
<dbReference type="EMBL" id="CP013140">
    <property type="protein sequence ID" value="ALN58032.1"/>
    <property type="molecule type" value="Genomic_DNA"/>
</dbReference>
<dbReference type="AlphaFoldDB" id="A0A0S2DHY3"/>
<dbReference type="Pfam" id="PF11159">
    <property type="entry name" value="DUF2939"/>
    <property type="match status" value="1"/>
</dbReference>
<accession>A0A0S2DHY3</accession>
<dbReference type="KEGG" id="lez:GLE_2684"/>
<dbReference type="RefSeq" id="WP_057947734.1">
    <property type="nucleotide sequence ID" value="NZ_CP110813.1"/>
</dbReference>
<name>A0A0S2DHY3_LYSEN</name>
<evidence type="ECO:0000313" key="1">
    <source>
        <dbReference type="EMBL" id="ALN58032.1"/>
    </source>
</evidence>
<evidence type="ECO:0000313" key="2">
    <source>
        <dbReference type="Proteomes" id="UP000061569"/>
    </source>
</evidence>
<dbReference type="OrthoDB" id="5739641at2"/>